<organism evidence="1 2">
    <name type="scientific">Penicillium thymicola</name>
    <dbReference type="NCBI Taxonomy" id="293382"/>
    <lineage>
        <taxon>Eukaryota</taxon>
        <taxon>Fungi</taxon>
        <taxon>Dikarya</taxon>
        <taxon>Ascomycota</taxon>
        <taxon>Pezizomycotina</taxon>
        <taxon>Eurotiomycetes</taxon>
        <taxon>Eurotiomycetidae</taxon>
        <taxon>Eurotiales</taxon>
        <taxon>Aspergillaceae</taxon>
        <taxon>Penicillium</taxon>
    </lineage>
</organism>
<dbReference type="PANTHER" id="PTHR37489">
    <property type="entry name" value="DUF3500 DOMAIN-CONTAINING PROTEIN"/>
    <property type="match status" value="1"/>
</dbReference>
<keyword evidence="2" id="KW-1185">Reference proteome</keyword>
<dbReference type="Pfam" id="PF12006">
    <property type="entry name" value="DUF3500"/>
    <property type="match status" value="1"/>
</dbReference>
<dbReference type="AlphaFoldDB" id="A0AAI9TJW1"/>
<dbReference type="Proteomes" id="UP001227192">
    <property type="component" value="Unassembled WGS sequence"/>
</dbReference>
<sequence length="426" mass="48602">MEALQPSPTSFRHYIPPADTARSKELAILDTYQWCANRCAEPFVANWKQQWIQRCDEPYKGITTDGNVVSDLYRLTPADGDAQNHGAPIKKIVDAAQHLLAAATPAQRSVLCQNIDAIEWRQWLNPEIYAFRHGLRLEEISDQLVDAVYGVLEATLSPAGYARARGCMKVNHFLGQMVNGQRVLNERSYNFTLFGTPSEEEPWGWQFHGHHFVMNCFVVGTQMVISPVFMGAEPNVIDEGPDKGTELFVDQERTALELVQSLDEETLRKVRIFKNLNGPEYPEGRFHRADQRHLGGAFQDNRVIPYEGTRVTVLSTPQQQLVRQLIYLALNYLPEGALASKQAEIEAHWEETYLCWIGGRGKGAAFCYKIHSPVTMIEFDHHTGVFLNNKEPLPFHIHTLVRTPNGNDYGKELLRQYQRRQRELSR</sequence>
<evidence type="ECO:0000313" key="1">
    <source>
        <dbReference type="EMBL" id="KAJ9487819.1"/>
    </source>
</evidence>
<evidence type="ECO:0000313" key="2">
    <source>
        <dbReference type="Proteomes" id="UP001227192"/>
    </source>
</evidence>
<comment type="caution">
    <text evidence="1">The sequence shown here is derived from an EMBL/GenBank/DDBJ whole genome shotgun (WGS) entry which is preliminary data.</text>
</comment>
<dbReference type="PANTHER" id="PTHR37489:SF1">
    <property type="entry name" value="DUF3500 DOMAIN-CONTAINING PROTEIN"/>
    <property type="match status" value="1"/>
</dbReference>
<reference evidence="1" key="1">
    <citation type="submission" date="2015-06" db="EMBL/GenBank/DDBJ databases">
        <authorList>
            <person name="Nguyen H."/>
        </authorList>
    </citation>
    <scope>NUCLEOTIDE SEQUENCE</scope>
    <source>
        <strain evidence="1">DAOM 180753</strain>
    </source>
</reference>
<accession>A0AAI9TJW1</accession>
<dbReference type="InterPro" id="IPR021889">
    <property type="entry name" value="DUF3500"/>
</dbReference>
<dbReference type="EMBL" id="LACB01000142">
    <property type="protein sequence ID" value="KAJ9487819.1"/>
    <property type="molecule type" value="Genomic_DNA"/>
</dbReference>
<proteinExistence type="predicted"/>
<gene>
    <name evidence="1" type="ORF">VN97_g5482</name>
</gene>
<reference evidence="1" key="2">
    <citation type="journal article" date="2016" name="Fungal Biol.">
        <title>Ochratoxin A production by Penicillium thymicola.</title>
        <authorList>
            <person name="Nguyen H.D.T."/>
            <person name="McMullin D.R."/>
            <person name="Ponomareva E."/>
            <person name="Riley R."/>
            <person name="Pomraning K.R."/>
            <person name="Baker S.E."/>
            <person name="Seifert K.A."/>
        </authorList>
    </citation>
    <scope>NUCLEOTIDE SEQUENCE</scope>
    <source>
        <strain evidence="1">DAOM 180753</strain>
    </source>
</reference>
<protein>
    <recommendedName>
        <fullName evidence="3">DUF3500 domain-containing protein</fullName>
    </recommendedName>
</protein>
<name>A0AAI9TJW1_PENTH</name>
<evidence type="ECO:0008006" key="3">
    <source>
        <dbReference type="Google" id="ProtNLM"/>
    </source>
</evidence>